<dbReference type="RefSeq" id="WP_290402373.1">
    <property type="nucleotide sequence ID" value="NZ_JAUHLN010000014.1"/>
</dbReference>
<evidence type="ECO:0000313" key="10">
    <source>
        <dbReference type="EMBL" id="MDN4076285.1"/>
    </source>
</evidence>
<dbReference type="Pfam" id="PF14437">
    <property type="entry name" value="MafB19-deam"/>
    <property type="match status" value="1"/>
</dbReference>
<comment type="similarity">
    <text evidence="1">Belongs to the cytidine and deoxycytidylate deaminase family. ADAT2 subfamily.</text>
</comment>
<evidence type="ECO:0000256" key="4">
    <source>
        <dbReference type="ARBA" id="ARBA00022723"/>
    </source>
</evidence>
<dbReference type="CDD" id="cd01285">
    <property type="entry name" value="nucleoside_deaminase"/>
    <property type="match status" value="1"/>
</dbReference>
<comment type="subunit">
    <text evidence="2 8">Homodimer.</text>
</comment>
<evidence type="ECO:0000256" key="7">
    <source>
        <dbReference type="ARBA" id="ARBA00048045"/>
    </source>
</evidence>
<dbReference type="EC" id="3.5.4.33" evidence="8"/>
<feature type="binding site" evidence="8">
    <location>
        <position position="89"/>
    </location>
    <ligand>
        <name>Zn(2+)</name>
        <dbReference type="ChEBI" id="CHEBI:29105"/>
        <note>catalytic</note>
    </ligand>
</feature>
<dbReference type="InterPro" id="IPR002125">
    <property type="entry name" value="CMP_dCMP_dom"/>
</dbReference>
<evidence type="ECO:0000256" key="8">
    <source>
        <dbReference type="HAMAP-Rule" id="MF_00972"/>
    </source>
</evidence>
<feature type="domain" description="CMP/dCMP-type deaminase" evidence="9">
    <location>
        <begin position="5"/>
        <end position="123"/>
    </location>
</feature>
<keyword evidence="4 8" id="KW-0479">Metal-binding</keyword>
<feature type="active site" description="Proton donor" evidence="8">
    <location>
        <position position="58"/>
    </location>
</feature>
<accession>A0ABT8EEC8</accession>
<reference evidence="10" key="1">
    <citation type="submission" date="2023-06" db="EMBL/GenBank/DDBJ databases">
        <title>Draft Genome Sequences of Representative Paenibacillus Polymyxa, Bacillus cereus, Fictibacillus sp., and Brevibacillus agri Strains Isolated from Amazonian Dark Earth.</title>
        <authorList>
            <person name="Pellegrinetti T.A."/>
            <person name="Cunha I.C.M."/>
            <person name="Chaves M.G."/>
            <person name="Freitas A.S."/>
            <person name="Silva A.V.R."/>
            <person name="Tsai S.M."/>
            <person name="Mendes L.W."/>
        </authorList>
    </citation>
    <scope>NUCLEOTIDE SEQUENCE</scope>
    <source>
        <strain evidence="10">CENA-BCM004</strain>
    </source>
</reference>
<dbReference type="InterPro" id="IPR058535">
    <property type="entry name" value="MafB19-deam"/>
</dbReference>
<comment type="caution">
    <text evidence="10">The sequence shown here is derived from an EMBL/GenBank/DDBJ whole genome shotgun (WGS) entry which is preliminary data.</text>
</comment>
<name>A0ABT8EEC8_9BACL</name>
<dbReference type="SUPFAM" id="SSF53927">
    <property type="entry name" value="Cytidine deaminase-like"/>
    <property type="match status" value="1"/>
</dbReference>
<dbReference type="EMBL" id="JAUHLN010000014">
    <property type="protein sequence ID" value="MDN4076285.1"/>
    <property type="molecule type" value="Genomic_DNA"/>
</dbReference>
<dbReference type="PROSITE" id="PS00903">
    <property type="entry name" value="CYT_DCMP_DEAMINASES_1"/>
    <property type="match status" value="1"/>
</dbReference>
<dbReference type="HAMAP" id="MF_00972">
    <property type="entry name" value="tRNA_aden_deaminase"/>
    <property type="match status" value="1"/>
</dbReference>
<organism evidence="10 11">
    <name type="scientific">Fictibacillus terranigra</name>
    <dbReference type="NCBI Taxonomy" id="3058424"/>
    <lineage>
        <taxon>Bacteria</taxon>
        <taxon>Bacillati</taxon>
        <taxon>Bacillota</taxon>
        <taxon>Bacilli</taxon>
        <taxon>Bacillales</taxon>
        <taxon>Fictibacillaceae</taxon>
        <taxon>Fictibacillus</taxon>
    </lineage>
</organism>
<evidence type="ECO:0000256" key="2">
    <source>
        <dbReference type="ARBA" id="ARBA00011738"/>
    </source>
</evidence>
<comment type="catalytic activity">
    <reaction evidence="7 8">
        <text>adenosine(34) in tRNA + H2O + H(+) = inosine(34) in tRNA + NH4(+)</text>
        <dbReference type="Rhea" id="RHEA:43168"/>
        <dbReference type="Rhea" id="RHEA-COMP:10373"/>
        <dbReference type="Rhea" id="RHEA-COMP:10374"/>
        <dbReference type="ChEBI" id="CHEBI:15377"/>
        <dbReference type="ChEBI" id="CHEBI:15378"/>
        <dbReference type="ChEBI" id="CHEBI:28938"/>
        <dbReference type="ChEBI" id="CHEBI:74411"/>
        <dbReference type="ChEBI" id="CHEBI:82852"/>
        <dbReference type="EC" id="3.5.4.33"/>
    </reaction>
</comment>
<dbReference type="PANTHER" id="PTHR11079">
    <property type="entry name" value="CYTOSINE DEAMINASE FAMILY MEMBER"/>
    <property type="match status" value="1"/>
</dbReference>
<gene>
    <name evidence="8 10" type="primary">tadA</name>
    <name evidence="10" type="ORF">QYF49_25525</name>
</gene>
<feature type="binding site" evidence="8">
    <location>
        <position position="56"/>
    </location>
    <ligand>
        <name>Zn(2+)</name>
        <dbReference type="ChEBI" id="CHEBI:29105"/>
        <note>catalytic</note>
    </ligand>
</feature>
<dbReference type="Proteomes" id="UP001168694">
    <property type="component" value="Unassembled WGS sequence"/>
</dbReference>
<dbReference type="PANTHER" id="PTHR11079:SF202">
    <property type="entry name" value="TRNA-SPECIFIC ADENOSINE DEAMINASE"/>
    <property type="match status" value="1"/>
</dbReference>
<comment type="function">
    <text evidence="8">Catalyzes the deamination of adenosine to inosine at the wobble position 34 of tRNA(Arg2).</text>
</comment>
<keyword evidence="5 8" id="KW-0378">Hydrolase</keyword>
<dbReference type="PROSITE" id="PS51747">
    <property type="entry name" value="CYT_DCMP_DEAMINASES_2"/>
    <property type="match status" value="1"/>
</dbReference>
<keyword evidence="11" id="KW-1185">Reference proteome</keyword>
<dbReference type="GO" id="GO:0052717">
    <property type="term" value="F:tRNA-specific adenosine-34 deaminase activity"/>
    <property type="evidence" value="ECO:0007669"/>
    <property type="project" value="UniProtKB-EC"/>
</dbReference>
<dbReference type="InterPro" id="IPR028883">
    <property type="entry name" value="tRNA_aden_deaminase"/>
</dbReference>
<evidence type="ECO:0000259" key="9">
    <source>
        <dbReference type="PROSITE" id="PS51747"/>
    </source>
</evidence>
<proteinExistence type="inferred from homology"/>
<dbReference type="NCBIfam" id="NF008113">
    <property type="entry name" value="PRK10860.1"/>
    <property type="match status" value="1"/>
</dbReference>
<dbReference type="InterPro" id="IPR016192">
    <property type="entry name" value="APOBEC/CMP_deaminase_Zn-bd"/>
</dbReference>
<feature type="binding site" evidence="8">
    <location>
        <position position="86"/>
    </location>
    <ligand>
        <name>Zn(2+)</name>
        <dbReference type="ChEBI" id="CHEBI:29105"/>
        <note>catalytic</note>
    </ligand>
</feature>
<dbReference type="InterPro" id="IPR016193">
    <property type="entry name" value="Cytidine_deaminase-like"/>
</dbReference>
<evidence type="ECO:0000256" key="1">
    <source>
        <dbReference type="ARBA" id="ARBA00010669"/>
    </source>
</evidence>
<dbReference type="Gene3D" id="3.40.140.10">
    <property type="entry name" value="Cytidine Deaminase, domain 2"/>
    <property type="match status" value="1"/>
</dbReference>
<protein>
    <recommendedName>
        <fullName evidence="8">tRNA-specific adenosine deaminase</fullName>
        <ecNumber evidence="8">3.5.4.33</ecNumber>
    </recommendedName>
</protein>
<keyword evidence="6 8" id="KW-0862">Zinc</keyword>
<comment type="cofactor">
    <cofactor evidence="8">
        <name>Zn(2+)</name>
        <dbReference type="ChEBI" id="CHEBI:29105"/>
    </cofactor>
    <text evidence="8">Binds 1 zinc ion per subunit.</text>
</comment>
<evidence type="ECO:0000256" key="3">
    <source>
        <dbReference type="ARBA" id="ARBA00022694"/>
    </source>
</evidence>
<sequence length="168" mass="18624">MLQNEKDGHYMSLAINEARKAEELGEVPIGAVLVMGDEVIAAAYNRREIEHRAVAHAELIAIDQACKTKGAWRLTGSTLYVTLEPCAMCAGAIVLSRVERVVYGAPDPKGGCAGTLMNLLQEERFNHQCEVISDVRGQECSEMLSAFFRGLRKRNKEKKKSQNGQNRF</sequence>
<evidence type="ECO:0000256" key="5">
    <source>
        <dbReference type="ARBA" id="ARBA00022801"/>
    </source>
</evidence>
<keyword evidence="3 8" id="KW-0819">tRNA processing</keyword>
<evidence type="ECO:0000313" key="11">
    <source>
        <dbReference type="Proteomes" id="UP001168694"/>
    </source>
</evidence>
<evidence type="ECO:0000256" key="6">
    <source>
        <dbReference type="ARBA" id="ARBA00022833"/>
    </source>
</evidence>